<dbReference type="STRING" id="646529.Desaci_1868"/>
<organism evidence="1 2">
    <name type="scientific">Desulfosporosinus acidiphilus (strain DSM 22704 / JCM 16185 / SJ4)</name>
    <dbReference type="NCBI Taxonomy" id="646529"/>
    <lineage>
        <taxon>Bacteria</taxon>
        <taxon>Bacillati</taxon>
        <taxon>Bacillota</taxon>
        <taxon>Clostridia</taxon>
        <taxon>Eubacteriales</taxon>
        <taxon>Desulfitobacteriaceae</taxon>
        <taxon>Desulfosporosinus</taxon>
    </lineage>
</organism>
<protein>
    <submittedName>
        <fullName evidence="1">Uncharacterized protein</fullName>
    </submittedName>
</protein>
<dbReference type="eggNOG" id="ENOG502Z9AE">
    <property type="taxonomic scope" value="Bacteria"/>
</dbReference>
<keyword evidence="2" id="KW-1185">Reference proteome</keyword>
<dbReference type="Proteomes" id="UP000002892">
    <property type="component" value="Chromosome"/>
</dbReference>
<dbReference type="KEGG" id="dai:Desaci_1868"/>
<gene>
    <name evidence="1" type="ordered locus">Desaci_1868</name>
</gene>
<evidence type="ECO:0000313" key="2">
    <source>
        <dbReference type="Proteomes" id="UP000002892"/>
    </source>
</evidence>
<accession>I4D4X1</accession>
<name>I4D4X1_DESAJ</name>
<proteinExistence type="predicted"/>
<dbReference type="EMBL" id="CP003639">
    <property type="protein sequence ID" value="AFM40845.1"/>
    <property type="molecule type" value="Genomic_DNA"/>
</dbReference>
<dbReference type="RefSeq" id="WP_014826851.1">
    <property type="nucleotide sequence ID" value="NC_018068.1"/>
</dbReference>
<evidence type="ECO:0000313" key="1">
    <source>
        <dbReference type="EMBL" id="AFM40845.1"/>
    </source>
</evidence>
<dbReference type="HOGENOM" id="CLU_065107_0_0_9"/>
<reference evidence="1 2" key="1">
    <citation type="journal article" date="2012" name="J. Bacteriol.">
        <title>Complete genome sequences of Desulfosporosinus orientis DSM765T, Desulfosporosinus youngiae DSM17734T, Desulfosporosinus meridiei DSM13257T, and Desulfosporosinus acidiphilus DSM22704T.</title>
        <authorList>
            <person name="Pester M."/>
            <person name="Brambilla E."/>
            <person name="Alazard D."/>
            <person name="Rattei T."/>
            <person name="Weinmaier T."/>
            <person name="Han J."/>
            <person name="Lucas S."/>
            <person name="Lapidus A."/>
            <person name="Cheng J.F."/>
            <person name="Goodwin L."/>
            <person name="Pitluck S."/>
            <person name="Peters L."/>
            <person name="Ovchinnikova G."/>
            <person name="Teshima H."/>
            <person name="Detter J.C."/>
            <person name="Han C.S."/>
            <person name="Tapia R."/>
            <person name="Land M.L."/>
            <person name="Hauser L."/>
            <person name="Kyrpides N.C."/>
            <person name="Ivanova N.N."/>
            <person name="Pagani I."/>
            <person name="Huntmann M."/>
            <person name="Wei C.L."/>
            <person name="Davenport K.W."/>
            <person name="Daligault H."/>
            <person name="Chain P.S."/>
            <person name="Chen A."/>
            <person name="Mavromatis K."/>
            <person name="Markowitz V."/>
            <person name="Szeto E."/>
            <person name="Mikhailova N."/>
            <person name="Pati A."/>
            <person name="Wagner M."/>
            <person name="Woyke T."/>
            <person name="Ollivier B."/>
            <person name="Klenk H.P."/>
            <person name="Spring S."/>
            <person name="Loy A."/>
        </authorList>
    </citation>
    <scope>NUCLEOTIDE SEQUENCE [LARGE SCALE GENOMIC DNA]</scope>
    <source>
        <strain evidence="2">DSM 22704 / JCM 16185 / SJ4</strain>
    </source>
</reference>
<dbReference type="AlphaFoldDB" id="I4D4X1"/>
<sequence>MKAPMPKSKAWKTELRSRLSMFSNLIFAGLVKNAGKTTALNAVNDLFEDRTLGLTSIGYDGEAKDAIYHHPKPSISVRPGQLVLTAERFLSETSKNYEILDSWGHHPQFGSWLILRITSPGDIRMAGPSSLSELLEGISRLRHFGAAQIHVDGALNRLSHISLNSTLQLETTNNLEILSSGIILSTGAALGNTLKEVAERTQYSLELFELPAYSVSVGSPSNPPQLDVPVNNNSFFYQGIWFPLPSFLWNQDLKTLLPSQVEILYLKGALTDSIYFALRAAGRLPQELITRTPAHILLSPKVWSGLKSRGIRVKVLQRPNLLLLTLSPWHPLTPIPTELLAEALLPMVKVPLIDIQKQHLWLP</sequence>